<dbReference type="AlphaFoldDB" id="A0A7Y9LSB8"/>
<feature type="chain" id="PRO_5039520718" evidence="4">
    <location>
        <begin position="31"/>
        <end position="551"/>
    </location>
</feature>
<dbReference type="PANTHER" id="PTHR30290:SF9">
    <property type="entry name" value="OLIGOPEPTIDE-BINDING PROTEIN APPA"/>
    <property type="match status" value="1"/>
</dbReference>
<protein>
    <submittedName>
        <fullName evidence="6">Peptide/nickel transport system substrate-binding protein</fullName>
    </submittedName>
</protein>
<dbReference type="PIRSF" id="PIRSF002741">
    <property type="entry name" value="MppA"/>
    <property type="match status" value="1"/>
</dbReference>
<dbReference type="Gene3D" id="3.10.105.10">
    <property type="entry name" value="Dipeptide-binding Protein, Domain 3"/>
    <property type="match status" value="1"/>
</dbReference>
<evidence type="ECO:0000313" key="7">
    <source>
        <dbReference type="Proteomes" id="UP000521748"/>
    </source>
</evidence>
<dbReference type="InterPro" id="IPR000914">
    <property type="entry name" value="SBP_5_dom"/>
</dbReference>
<accession>A0A7Y9LSB8</accession>
<keyword evidence="7" id="KW-1185">Reference proteome</keyword>
<comment type="caution">
    <text evidence="6">The sequence shown here is derived from an EMBL/GenBank/DDBJ whole genome shotgun (WGS) entry which is preliminary data.</text>
</comment>
<comment type="similarity">
    <text evidence="1">Belongs to the bacterial solute-binding protein 5 family.</text>
</comment>
<evidence type="ECO:0000256" key="1">
    <source>
        <dbReference type="ARBA" id="ARBA00005695"/>
    </source>
</evidence>
<dbReference type="Gene3D" id="3.40.190.10">
    <property type="entry name" value="Periplasmic binding protein-like II"/>
    <property type="match status" value="1"/>
</dbReference>
<proteinExistence type="inferred from homology"/>
<dbReference type="Proteomes" id="UP000521748">
    <property type="component" value="Unassembled WGS sequence"/>
</dbReference>
<dbReference type="GO" id="GO:1904680">
    <property type="term" value="F:peptide transmembrane transporter activity"/>
    <property type="evidence" value="ECO:0007669"/>
    <property type="project" value="TreeGrafter"/>
</dbReference>
<reference evidence="6 7" key="1">
    <citation type="submission" date="2020-07" db="EMBL/GenBank/DDBJ databases">
        <title>Sequencing the genomes of 1000 actinobacteria strains.</title>
        <authorList>
            <person name="Klenk H.-P."/>
        </authorList>
    </citation>
    <scope>NUCLEOTIDE SEQUENCE [LARGE SCALE GENOMIC DNA]</scope>
    <source>
        <strain evidence="6 7">DSM 102047</strain>
    </source>
</reference>
<dbReference type="CDD" id="cd08493">
    <property type="entry name" value="PBP2_DppA_like"/>
    <property type="match status" value="1"/>
</dbReference>
<dbReference type="Pfam" id="PF00496">
    <property type="entry name" value="SBP_bac_5"/>
    <property type="match status" value="1"/>
</dbReference>
<evidence type="ECO:0000256" key="3">
    <source>
        <dbReference type="ARBA" id="ARBA00022729"/>
    </source>
</evidence>
<evidence type="ECO:0000259" key="5">
    <source>
        <dbReference type="Pfam" id="PF00496"/>
    </source>
</evidence>
<dbReference type="PROSITE" id="PS51257">
    <property type="entry name" value="PROKAR_LIPOPROTEIN"/>
    <property type="match status" value="1"/>
</dbReference>
<organism evidence="6 7">
    <name type="scientific">Psychromicrobium silvestre</name>
    <dbReference type="NCBI Taxonomy" id="1645614"/>
    <lineage>
        <taxon>Bacteria</taxon>
        <taxon>Bacillati</taxon>
        <taxon>Actinomycetota</taxon>
        <taxon>Actinomycetes</taxon>
        <taxon>Micrococcales</taxon>
        <taxon>Micrococcaceae</taxon>
        <taxon>Psychromicrobium</taxon>
    </lineage>
</organism>
<name>A0A7Y9LSB8_9MICC</name>
<keyword evidence="3 4" id="KW-0732">Signal</keyword>
<feature type="signal peptide" evidence="4">
    <location>
        <begin position="1"/>
        <end position="30"/>
    </location>
</feature>
<dbReference type="EMBL" id="JACBYQ010000001">
    <property type="protein sequence ID" value="NYE94694.1"/>
    <property type="molecule type" value="Genomic_DNA"/>
</dbReference>
<dbReference type="GO" id="GO:0043190">
    <property type="term" value="C:ATP-binding cassette (ABC) transporter complex"/>
    <property type="evidence" value="ECO:0007669"/>
    <property type="project" value="InterPro"/>
</dbReference>
<dbReference type="GO" id="GO:0042597">
    <property type="term" value="C:periplasmic space"/>
    <property type="evidence" value="ECO:0007669"/>
    <property type="project" value="UniProtKB-ARBA"/>
</dbReference>
<feature type="domain" description="Solute-binding protein family 5" evidence="5">
    <location>
        <begin position="87"/>
        <end position="472"/>
    </location>
</feature>
<dbReference type="Gene3D" id="3.90.76.10">
    <property type="entry name" value="Dipeptide-binding Protein, Domain 1"/>
    <property type="match status" value="1"/>
</dbReference>
<dbReference type="SUPFAM" id="SSF53850">
    <property type="entry name" value="Periplasmic binding protein-like II"/>
    <property type="match status" value="1"/>
</dbReference>
<gene>
    <name evidence="6" type="ORF">FHU41_000915</name>
</gene>
<sequence>MRRRSGAGRSRAGVIAAALLVISLAACTTAPDPTPSASSLSTTTFNFGTSSDPAGLDPALVSDVDSNRVTRQIFEGLVTTDPTTGDPAPALATSWKALNNGLAYEFTLRENVTFQDGQVFNAAAVCTNFNRWYNFPVQKSSTIFPGSFKSLFRTFSNDAKNSVFKSCTANSALKVTITLNLALTSFLDALTEPAFGIASPAALTSGKADVLDQEHGAFKLSKFALDPVGTGPYKFSSWKDGTVTLVQNPKYWGDKGQIQTIHFVTYQQSQARLQALLSGKIDGYDFVTTDNFESLVKRGMQVQQRDPFSVMYLGLNQKIPELADLKVRQAIAVAIDKDSLVKNYFIEGSTSTNQFIPPKLSGFNNQVPSAGYDPDKAKKLLTESSYKGEPLKFYYPLNVTRPYLPSPEKIYADISAQLTAVGFNIKPVPIEWSDNYVGKVTSAGDHALDLLGLNGSYSDPDNFVGPLFGSTTGELGSTDPQLVSKIDRAKTLPDGPERTKAYQSINADIATSIPAVPIAFPISALALSPRVNNYPVSPVLNEVFNKITLSS</sequence>
<dbReference type="GO" id="GO:0015833">
    <property type="term" value="P:peptide transport"/>
    <property type="evidence" value="ECO:0007669"/>
    <property type="project" value="TreeGrafter"/>
</dbReference>
<dbReference type="PANTHER" id="PTHR30290">
    <property type="entry name" value="PERIPLASMIC BINDING COMPONENT OF ABC TRANSPORTER"/>
    <property type="match status" value="1"/>
</dbReference>
<dbReference type="InterPro" id="IPR030678">
    <property type="entry name" value="Peptide/Ni-bd"/>
</dbReference>
<dbReference type="InterPro" id="IPR039424">
    <property type="entry name" value="SBP_5"/>
</dbReference>
<evidence type="ECO:0000313" key="6">
    <source>
        <dbReference type="EMBL" id="NYE94694.1"/>
    </source>
</evidence>
<evidence type="ECO:0000256" key="4">
    <source>
        <dbReference type="SAM" id="SignalP"/>
    </source>
</evidence>
<keyword evidence="2" id="KW-0813">Transport</keyword>
<evidence type="ECO:0000256" key="2">
    <source>
        <dbReference type="ARBA" id="ARBA00022448"/>
    </source>
</evidence>